<accession>A0AAQ3PUW0</accession>
<feature type="transmembrane region" description="Helical" evidence="12">
    <location>
        <begin position="260"/>
        <end position="284"/>
    </location>
</feature>
<keyword evidence="3" id="KW-0808">Transferase</keyword>
<dbReference type="InterPro" id="IPR051809">
    <property type="entry name" value="Plant_receptor-like_S/T_kinase"/>
</dbReference>
<feature type="non-terminal residue" evidence="14">
    <location>
        <position position="1"/>
    </location>
</feature>
<dbReference type="Proteomes" id="UP001341281">
    <property type="component" value="Chromosome 01"/>
</dbReference>
<comment type="subcellular location">
    <subcellularLocation>
        <location evidence="1">Cell membrane</location>
        <topology evidence="1">Single-pass membrane protein</topology>
    </subcellularLocation>
</comment>
<dbReference type="Gene3D" id="1.10.510.10">
    <property type="entry name" value="Transferase(Phosphotransferase) domain 1"/>
    <property type="match status" value="1"/>
</dbReference>
<keyword evidence="15" id="KW-1185">Reference proteome</keyword>
<evidence type="ECO:0000313" key="14">
    <source>
        <dbReference type="EMBL" id="WVZ53571.1"/>
    </source>
</evidence>
<dbReference type="PROSITE" id="PS00108">
    <property type="entry name" value="PROTEIN_KINASE_ST"/>
    <property type="match status" value="1"/>
</dbReference>
<protein>
    <recommendedName>
        <fullName evidence="13">Protein kinase domain-containing protein</fullName>
    </recommendedName>
</protein>
<dbReference type="PROSITE" id="PS50011">
    <property type="entry name" value="PROTEIN_KINASE_DOM"/>
    <property type="match status" value="1"/>
</dbReference>
<dbReference type="PROSITE" id="PS00107">
    <property type="entry name" value="PROTEIN_KINASE_ATP"/>
    <property type="match status" value="1"/>
</dbReference>
<dbReference type="InterPro" id="IPR011009">
    <property type="entry name" value="Kinase-like_dom_sf"/>
</dbReference>
<dbReference type="Pfam" id="PF00069">
    <property type="entry name" value="Pkinase"/>
    <property type="match status" value="1"/>
</dbReference>
<evidence type="ECO:0000256" key="11">
    <source>
        <dbReference type="PROSITE-ProRule" id="PRU10141"/>
    </source>
</evidence>
<dbReference type="InterPro" id="IPR032675">
    <property type="entry name" value="LRR_dom_sf"/>
</dbReference>
<evidence type="ECO:0000256" key="2">
    <source>
        <dbReference type="ARBA" id="ARBA00022614"/>
    </source>
</evidence>
<keyword evidence="7" id="KW-0418">Kinase</keyword>
<dbReference type="PANTHER" id="PTHR27008:SF591">
    <property type="entry name" value="OS12G0498650 PROTEIN"/>
    <property type="match status" value="1"/>
</dbReference>
<keyword evidence="6 11" id="KW-0547">Nucleotide-binding</keyword>
<evidence type="ECO:0000259" key="13">
    <source>
        <dbReference type="PROSITE" id="PS50011"/>
    </source>
</evidence>
<evidence type="ECO:0000256" key="8">
    <source>
        <dbReference type="ARBA" id="ARBA00022840"/>
    </source>
</evidence>
<dbReference type="GO" id="GO:0004672">
    <property type="term" value="F:protein kinase activity"/>
    <property type="evidence" value="ECO:0007669"/>
    <property type="project" value="InterPro"/>
</dbReference>
<proteinExistence type="predicted"/>
<dbReference type="Pfam" id="PF00560">
    <property type="entry name" value="LRR_1"/>
    <property type="match status" value="3"/>
</dbReference>
<keyword evidence="10 12" id="KW-0472">Membrane</keyword>
<dbReference type="InterPro" id="IPR000719">
    <property type="entry name" value="Prot_kinase_dom"/>
</dbReference>
<keyword evidence="2" id="KW-0433">Leucine-rich repeat</keyword>
<dbReference type="InterPro" id="IPR017441">
    <property type="entry name" value="Protein_kinase_ATP_BS"/>
</dbReference>
<dbReference type="GO" id="GO:0005524">
    <property type="term" value="F:ATP binding"/>
    <property type="evidence" value="ECO:0007669"/>
    <property type="project" value="UniProtKB-UniRule"/>
</dbReference>
<name>A0AAQ3PUW0_PASNO</name>
<dbReference type="PANTHER" id="PTHR27008">
    <property type="entry name" value="OS04G0122200 PROTEIN"/>
    <property type="match status" value="1"/>
</dbReference>
<dbReference type="EMBL" id="CP144745">
    <property type="protein sequence ID" value="WVZ53571.1"/>
    <property type="molecule type" value="Genomic_DNA"/>
</dbReference>
<evidence type="ECO:0000256" key="4">
    <source>
        <dbReference type="ARBA" id="ARBA00022692"/>
    </source>
</evidence>
<keyword evidence="5" id="KW-0677">Repeat</keyword>
<evidence type="ECO:0000256" key="10">
    <source>
        <dbReference type="ARBA" id="ARBA00023136"/>
    </source>
</evidence>
<evidence type="ECO:0000256" key="7">
    <source>
        <dbReference type="ARBA" id="ARBA00022777"/>
    </source>
</evidence>
<keyword evidence="8 11" id="KW-0067">ATP-binding</keyword>
<dbReference type="AlphaFoldDB" id="A0AAQ3PUW0"/>
<feature type="binding site" evidence="11">
    <location>
        <position position="349"/>
    </location>
    <ligand>
        <name>ATP</name>
        <dbReference type="ChEBI" id="CHEBI:30616"/>
    </ligand>
</feature>
<dbReference type="InterPro" id="IPR008271">
    <property type="entry name" value="Ser/Thr_kinase_AS"/>
</dbReference>
<keyword evidence="4 12" id="KW-0812">Transmembrane</keyword>
<reference evidence="14 15" key="1">
    <citation type="submission" date="2024-02" db="EMBL/GenBank/DDBJ databases">
        <title>High-quality chromosome-scale genome assembly of Pensacola bahiagrass (Paspalum notatum Flugge var. saurae).</title>
        <authorList>
            <person name="Vega J.M."/>
            <person name="Podio M."/>
            <person name="Orjuela J."/>
            <person name="Siena L.A."/>
            <person name="Pessino S.C."/>
            <person name="Combes M.C."/>
            <person name="Mariac C."/>
            <person name="Albertini E."/>
            <person name="Pupilli F."/>
            <person name="Ortiz J.P.A."/>
            <person name="Leblanc O."/>
        </authorList>
    </citation>
    <scope>NUCLEOTIDE SEQUENCE [LARGE SCALE GENOMIC DNA]</scope>
    <source>
        <strain evidence="14">R1</strain>
        <tissue evidence="14">Leaf</tissue>
    </source>
</reference>
<organism evidence="14 15">
    <name type="scientific">Paspalum notatum var. saurae</name>
    <dbReference type="NCBI Taxonomy" id="547442"/>
    <lineage>
        <taxon>Eukaryota</taxon>
        <taxon>Viridiplantae</taxon>
        <taxon>Streptophyta</taxon>
        <taxon>Embryophyta</taxon>
        <taxon>Tracheophyta</taxon>
        <taxon>Spermatophyta</taxon>
        <taxon>Magnoliopsida</taxon>
        <taxon>Liliopsida</taxon>
        <taxon>Poales</taxon>
        <taxon>Poaceae</taxon>
        <taxon>PACMAD clade</taxon>
        <taxon>Panicoideae</taxon>
        <taxon>Andropogonodae</taxon>
        <taxon>Paspaleae</taxon>
        <taxon>Paspalinae</taxon>
        <taxon>Paspalum</taxon>
    </lineage>
</organism>
<dbReference type="SUPFAM" id="SSF56112">
    <property type="entry name" value="Protein kinase-like (PK-like)"/>
    <property type="match status" value="1"/>
</dbReference>
<evidence type="ECO:0000256" key="3">
    <source>
        <dbReference type="ARBA" id="ARBA00022679"/>
    </source>
</evidence>
<dbReference type="InterPro" id="IPR001611">
    <property type="entry name" value="Leu-rich_rpt"/>
</dbReference>
<keyword evidence="9 12" id="KW-1133">Transmembrane helix</keyword>
<evidence type="ECO:0000256" key="1">
    <source>
        <dbReference type="ARBA" id="ARBA00004162"/>
    </source>
</evidence>
<dbReference type="Gene3D" id="3.30.200.20">
    <property type="entry name" value="Phosphorylase Kinase, domain 1"/>
    <property type="match status" value="1"/>
</dbReference>
<dbReference type="GO" id="GO:0005886">
    <property type="term" value="C:plasma membrane"/>
    <property type="evidence" value="ECO:0007669"/>
    <property type="project" value="UniProtKB-SubCell"/>
</dbReference>
<evidence type="ECO:0000256" key="9">
    <source>
        <dbReference type="ARBA" id="ARBA00022989"/>
    </source>
</evidence>
<feature type="domain" description="Protein kinase" evidence="13">
    <location>
        <begin position="318"/>
        <end position="594"/>
    </location>
</feature>
<dbReference type="SUPFAM" id="SSF52058">
    <property type="entry name" value="L domain-like"/>
    <property type="match status" value="1"/>
</dbReference>
<evidence type="ECO:0000256" key="6">
    <source>
        <dbReference type="ARBA" id="ARBA00022741"/>
    </source>
</evidence>
<gene>
    <name evidence="14" type="ORF">U9M48_004491</name>
</gene>
<dbReference type="Gene3D" id="3.80.10.10">
    <property type="entry name" value="Ribonuclease Inhibitor"/>
    <property type="match status" value="2"/>
</dbReference>
<evidence type="ECO:0000313" key="15">
    <source>
        <dbReference type="Proteomes" id="UP001341281"/>
    </source>
</evidence>
<sequence>MLTGPIPSSIGSCRLEFLYLGYNRLTGPIPKEVFLISTLLAFKAVPWNGGLRRAAQGRVAQAAEECRQAAQGQKESCIPEYSGNVAVSEGKMLTGSFPSDVGGLKNLEILDVSRNRLTGEIPDSLGDSQILQYCSMKGNAFQGEIPDSIGQLKGLVGLDLSRSNLSGLIPDFLGTMEGLQQLDISYDNFYGEVPKHDIFLNPKSKQRPVIRRLCPDTLSHPYSFSLREVWAQGNCRDGLKLPPCSNHSSQNPTGKRSRKIFMIVSIAAAISGVALLLALFVFCYHRRKSSKAEHALLLSDGMCERVSYANLMNARNSFSSENLIGIGSFSSVYKGTMMRNEEEVVVAVKVLNLQQRGASQNFIAECETLRCARHRNLVKILTASSSSIDSGGFDFKAIVFDFLPNGNLDQWLHDHHSEHGIDRSLDLAQPIDIAIHVASALEYLHHYKPTPIVHCDLKPSNILLDNDMVAHVGDFGHARFVCQDQTNLSDISSGWATRMGTIGYAATGQILASTIRYVQMALQDQQVAGVVDQQLLLVQDQEYEARICSSSSTKEMIVACIASILQIGILCSKELPTDHLIISDALRELQGVKD</sequence>
<evidence type="ECO:0000256" key="12">
    <source>
        <dbReference type="SAM" id="Phobius"/>
    </source>
</evidence>
<evidence type="ECO:0000256" key="5">
    <source>
        <dbReference type="ARBA" id="ARBA00022737"/>
    </source>
</evidence>
<dbReference type="SMART" id="SM00220">
    <property type="entry name" value="S_TKc"/>
    <property type="match status" value="1"/>
</dbReference>
<dbReference type="FunFam" id="3.30.200.20:FF:000432">
    <property type="entry name" value="LRR receptor-like serine/threonine-protein kinase EFR"/>
    <property type="match status" value="1"/>
</dbReference>